<reference evidence="2 3" key="1">
    <citation type="submission" date="2020-08" db="EMBL/GenBank/DDBJ databases">
        <title>Edaphobacter telluris sp. nov. and Acidobacterium dinghuensis sp. nov., two acidobacteria isolated from forest soil.</title>
        <authorList>
            <person name="Fu J."/>
            <person name="Qiu L."/>
        </authorList>
    </citation>
    <scope>NUCLEOTIDE SEQUENCE [LARGE SCALE GENOMIC DNA]</scope>
    <source>
        <strain evidence="2">4Y35</strain>
    </source>
</reference>
<accession>A0A7G8BLA6</accession>
<protein>
    <submittedName>
        <fullName evidence="2">DUF2520 domain-containing protein</fullName>
    </submittedName>
</protein>
<evidence type="ECO:0000313" key="2">
    <source>
        <dbReference type="EMBL" id="QNI33326.1"/>
    </source>
</evidence>
<evidence type="ECO:0000313" key="3">
    <source>
        <dbReference type="Proteomes" id="UP000515312"/>
    </source>
</evidence>
<dbReference type="SUPFAM" id="SSF51735">
    <property type="entry name" value="NAD(P)-binding Rossmann-fold domains"/>
    <property type="match status" value="1"/>
</dbReference>
<name>A0A7G8BLA6_9BACT</name>
<dbReference type="SUPFAM" id="SSF48179">
    <property type="entry name" value="6-phosphogluconate dehydrogenase C-terminal domain-like"/>
    <property type="match status" value="1"/>
</dbReference>
<dbReference type="Gene3D" id="3.40.50.720">
    <property type="entry name" value="NAD(P)-binding Rossmann-like Domain"/>
    <property type="match status" value="1"/>
</dbReference>
<dbReference type="InterPro" id="IPR037108">
    <property type="entry name" value="TM1727-like_C_sf"/>
</dbReference>
<dbReference type="AlphaFoldDB" id="A0A7G8BLA6"/>
<dbReference type="RefSeq" id="WP_186744666.1">
    <property type="nucleotide sequence ID" value="NZ_CP060394.1"/>
</dbReference>
<keyword evidence="3" id="KW-1185">Reference proteome</keyword>
<dbReference type="InterPro" id="IPR008927">
    <property type="entry name" value="6-PGluconate_DH-like_C_sf"/>
</dbReference>
<dbReference type="EMBL" id="CP060394">
    <property type="protein sequence ID" value="QNI33326.1"/>
    <property type="molecule type" value="Genomic_DNA"/>
</dbReference>
<dbReference type="PANTHER" id="PTHR40459">
    <property type="entry name" value="CONSERVED HYPOTHETICAL ALANINE AND LEUCINE RICH PROTEIN"/>
    <property type="match status" value="1"/>
</dbReference>
<proteinExistence type="predicted"/>
<sequence length="293" mass="31450">MKTDVTVIGPGNWGRSLIAALRSAGIPVSEVITRTRRSGTTTIAAAQLNARILWLCVPDGAIAEVAAALVQRRREQGNTLRGQVVVHSSGALTVAPLNAARKIDAAVASVHPVMSFPTQRIVPLWNVLFGVEAQQPEVKRRLYAVIRKIGGKLFAIRSAKKVFYHAAGTMASPLLVSELSAAMATARMAGLSASEARKCVEVLAKATVQNVFAHGEQNSFSGPFARGDVATISLHLQALAKHPIVEVYRSLAQYAVQALPVKRKGEIQFLLENETGMKTTGRETLGNSRSRKQ</sequence>
<dbReference type="PANTHER" id="PTHR40459:SF1">
    <property type="entry name" value="CONSERVED HYPOTHETICAL ALANINE AND LEUCINE RICH PROTEIN"/>
    <property type="match status" value="1"/>
</dbReference>
<dbReference type="InterPro" id="IPR018931">
    <property type="entry name" value="DUF2520"/>
</dbReference>
<dbReference type="Gene3D" id="1.10.1040.20">
    <property type="entry name" value="ProC-like, C-terminal domain"/>
    <property type="match status" value="1"/>
</dbReference>
<evidence type="ECO:0000259" key="1">
    <source>
        <dbReference type="Pfam" id="PF10728"/>
    </source>
</evidence>
<dbReference type="InterPro" id="IPR036291">
    <property type="entry name" value="NAD(P)-bd_dom_sf"/>
</dbReference>
<feature type="domain" description="DUF2520" evidence="1">
    <location>
        <begin position="128"/>
        <end position="254"/>
    </location>
</feature>
<gene>
    <name evidence="2" type="ORF">H7849_05025</name>
</gene>
<dbReference type="Pfam" id="PF10728">
    <property type="entry name" value="DUF2520"/>
    <property type="match status" value="1"/>
</dbReference>
<organism evidence="2 3">
    <name type="scientific">Alloacidobacterium dinghuense</name>
    <dbReference type="NCBI Taxonomy" id="2763107"/>
    <lineage>
        <taxon>Bacteria</taxon>
        <taxon>Pseudomonadati</taxon>
        <taxon>Acidobacteriota</taxon>
        <taxon>Terriglobia</taxon>
        <taxon>Terriglobales</taxon>
        <taxon>Acidobacteriaceae</taxon>
        <taxon>Alloacidobacterium</taxon>
    </lineage>
</organism>
<dbReference type="Proteomes" id="UP000515312">
    <property type="component" value="Chromosome"/>
</dbReference>
<dbReference type="KEGG" id="adin:H7849_05025"/>